<feature type="transmembrane region" description="Helical" evidence="8">
    <location>
        <begin position="330"/>
        <end position="353"/>
    </location>
</feature>
<dbReference type="SUPFAM" id="SSF58104">
    <property type="entry name" value="Methyl-accepting chemotaxis protein (MCP) signaling domain"/>
    <property type="match status" value="1"/>
</dbReference>
<evidence type="ECO:0000256" key="2">
    <source>
        <dbReference type="ARBA" id="ARBA00022692"/>
    </source>
</evidence>
<evidence type="ECO:0000256" key="5">
    <source>
        <dbReference type="ARBA" id="ARBA00023224"/>
    </source>
</evidence>
<feature type="transmembrane region" description="Helical" evidence="8">
    <location>
        <begin position="12"/>
        <end position="38"/>
    </location>
</feature>
<evidence type="ECO:0000256" key="3">
    <source>
        <dbReference type="ARBA" id="ARBA00022989"/>
    </source>
</evidence>
<feature type="domain" description="HAMP" evidence="10">
    <location>
        <begin position="354"/>
        <end position="407"/>
    </location>
</feature>
<evidence type="ECO:0000256" key="7">
    <source>
        <dbReference type="PROSITE-ProRule" id="PRU00284"/>
    </source>
</evidence>
<evidence type="ECO:0000256" key="4">
    <source>
        <dbReference type="ARBA" id="ARBA00023136"/>
    </source>
</evidence>
<dbReference type="PROSITE" id="PS50885">
    <property type="entry name" value="HAMP"/>
    <property type="match status" value="1"/>
</dbReference>
<dbReference type="SMART" id="SM00304">
    <property type="entry name" value="HAMP"/>
    <property type="match status" value="1"/>
</dbReference>
<keyword evidence="4 8" id="KW-0472">Membrane</keyword>
<comment type="caution">
    <text evidence="11">The sequence shown here is derived from an EMBL/GenBank/DDBJ whole genome shotgun (WGS) entry which is preliminary data.</text>
</comment>
<dbReference type="EMBL" id="JAYGII010000028">
    <property type="protein sequence ID" value="MEA5446340.1"/>
    <property type="molecule type" value="Genomic_DNA"/>
</dbReference>
<protein>
    <submittedName>
        <fullName evidence="11">Methyl-accepting chemotaxis protein</fullName>
    </submittedName>
</protein>
<dbReference type="Pfam" id="PF00015">
    <property type="entry name" value="MCPsignal"/>
    <property type="match status" value="1"/>
</dbReference>
<dbReference type="CDD" id="cd06225">
    <property type="entry name" value="HAMP"/>
    <property type="match status" value="1"/>
</dbReference>
<dbReference type="FunFam" id="1.10.287.950:FF:000001">
    <property type="entry name" value="Methyl-accepting chemotaxis sensory transducer"/>
    <property type="match status" value="1"/>
</dbReference>
<evidence type="ECO:0000256" key="1">
    <source>
        <dbReference type="ARBA" id="ARBA00004141"/>
    </source>
</evidence>
<dbReference type="GO" id="GO:0006935">
    <property type="term" value="P:chemotaxis"/>
    <property type="evidence" value="ECO:0007669"/>
    <property type="project" value="UniProtKB-ARBA"/>
</dbReference>
<dbReference type="GO" id="GO:0016020">
    <property type="term" value="C:membrane"/>
    <property type="evidence" value="ECO:0007669"/>
    <property type="project" value="UniProtKB-SubCell"/>
</dbReference>
<keyword evidence="5 7" id="KW-0807">Transducer</keyword>
<dbReference type="InterPro" id="IPR003660">
    <property type="entry name" value="HAMP_dom"/>
</dbReference>
<reference evidence="11 12" key="1">
    <citation type="submission" date="2023-12" db="EMBL/GenBank/DDBJ databases">
        <title>Whole-genome sequencing of halo(alkali)philic microorganisms from hypersaline lakes.</title>
        <authorList>
            <person name="Sorokin D.Y."/>
            <person name="Merkel A.Y."/>
            <person name="Messina E."/>
            <person name="Yakimov M."/>
        </authorList>
    </citation>
    <scope>NUCLEOTIDE SEQUENCE [LARGE SCALE GENOMIC DNA]</scope>
    <source>
        <strain evidence="11 12">AB-CW1</strain>
    </source>
</reference>
<gene>
    <name evidence="11" type="ORF">VCB98_10965</name>
</gene>
<accession>A0AAP6MLT4</accession>
<evidence type="ECO:0000256" key="8">
    <source>
        <dbReference type="SAM" id="Phobius"/>
    </source>
</evidence>
<evidence type="ECO:0000259" key="10">
    <source>
        <dbReference type="PROSITE" id="PS50885"/>
    </source>
</evidence>
<comment type="similarity">
    <text evidence="6">Belongs to the methyl-accepting chemotaxis (MCP) protein family.</text>
</comment>
<evidence type="ECO:0000256" key="6">
    <source>
        <dbReference type="ARBA" id="ARBA00029447"/>
    </source>
</evidence>
<evidence type="ECO:0000313" key="11">
    <source>
        <dbReference type="EMBL" id="MEA5446340.1"/>
    </source>
</evidence>
<dbReference type="PANTHER" id="PTHR32089:SF119">
    <property type="entry name" value="METHYL-ACCEPTING CHEMOTAXIS PROTEIN CTPL"/>
    <property type="match status" value="1"/>
</dbReference>
<evidence type="ECO:0000313" key="12">
    <source>
        <dbReference type="Proteomes" id="UP001302316"/>
    </source>
</evidence>
<keyword evidence="2 8" id="KW-0812">Transmembrane</keyword>
<dbReference type="SMART" id="SM00283">
    <property type="entry name" value="MA"/>
    <property type="match status" value="1"/>
</dbReference>
<dbReference type="RefSeq" id="WP_346052505.1">
    <property type="nucleotide sequence ID" value="NZ_JAYGII010000028.1"/>
</dbReference>
<evidence type="ECO:0000259" key="9">
    <source>
        <dbReference type="PROSITE" id="PS50111"/>
    </source>
</evidence>
<proteinExistence type="inferred from homology"/>
<dbReference type="AlphaFoldDB" id="A0AAP6MLT4"/>
<dbReference type="PROSITE" id="PS50111">
    <property type="entry name" value="CHEMOTAXIS_TRANSDUC_2"/>
    <property type="match status" value="1"/>
</dbReference>
<sequence>MRLLPSGTSIRLLLRLAVGLMAGLLLAMVAWQAAVIYLPQYQQARQLEQTSAALDQLLSAADAQRQERDQIHAWLAGLHLGASERGQLSEASERQLDQALTLVEALLATEARSPVQAPLEQVKEAAQVLADLRDRLDQGREVSPAQWMAASSELLQAQDGLAESLMARVGGGGSVLVNSLRQQQALSRAAEDISRERALMARSLLEEDLDLAADPVRNGMGALQIGLDSLMDEQALAPRMNFNSFALFLADREHASHSERIRLAEQALVSILDDHGALRESLRDGTRDNILVEQWLDSGEQALTGMRDLSAAIAALGNSRIADLRRDGLWSIWTVVLMLLAGLALSGFALWTVEGIGRRIQSLSETMDEAARHHDLTLRAEVCGGRELQALAQAFNTMQARFEGIIADISRAAEAASQEMAQVLDTAKSVERGAETQDRDLEQLAAAMEEMATAVEHVAEHTGTTAEAARDADQTARDGRQIVGEAVTVIRGLHQESHQITKVVEVINEIALQTNMLSLNASVEAARAKEHGKGFAVVAEEVRRLAVKTREATAQVQKLLGQFQEHANDALEAMAGQESVTDDDRDQDGHNADAALEKIVKAVNAIRDLSSQVAMAADEQSQAAADMNQRINSISSVSQDTSQAAHRSAQSVDRMEQTLTHLNETTRVFRIKH</sequence>
<feature type="domain" description="Methyl-accepting transducer" evidence="9">
    <location>
        <begin position="412"/>
        <end position="635"/>
    </location>
</feature>
<organism evidence="11 12">
    <name type="scientific">Natronospira elongata</name>
    <dbReference type="NCBI Taxonomy" id="3110268"/>
    <lineage>
        <taxon>Bacteria</taxon>
        <taxon>Pseudomonadati</taxon>
        <taxon>Pseudomonadota</taxon>
        <taxon>Gammaproteobacteria</taxon>
        <taxon>Natronospirales</taxon>
        <taxon>Natronospiraceae</taxon>
        <taxon>Natronospira</taxon>
    </lineage>
</organism>
<comment type="subcellular location">
    <subcellularLocation>
        <location evidence="1">Membrane</location>
        <topology evidence="1">Multi-pass membrane protein</topology>
    </subcellularLocation>
</comment>
<dbReference type="Proteomes" id="UP001302316">
    <property type="component" value="Unassembled WGS sequence"/>
</dbReference>
<name>A0AAP6MLT4_9GAMM</name>
<dbReference type="GO" id="GO:0007165">
    <property type="term" value="P:signal transduction"/>
    <property type="evidence" value="ECO:0007669"/>
    <property type="project" value="UniProtKB-KW"/>
</dbReference>
<keyword evidence="12" id="KW-1185">Reference proteome</keyword>
<dbReference type="Pfam" id="PF00672">
    <property type="entry name" value="HAMP"/>
    <property type="match status" value="1"/>
</dbReference>
<keyword evidence="3 8" id="KW-1133">Transmembrane helix</keyword>
<dbReference type="PANTHER" id="PTHR32089">
    <property type="entry name" value="METHYL-ACCEPTING CHEMOTAXIS PROTEIN MCPB"/>
    <property type="match status" value="1"/>
</dbReference>
<dbReference type="Gene3D" id="1.10.287.950">
    <property type="entry name" value="Methyl-accepting chemotaxis protein"/>
    <property type="match status" value="1"/>
</dbReference>
<dbReference type="InterPro" id="IPR004089">
    <property type="entry name" value="MCPsignal_dom"/>
</dbReference>